<dbReference type="InterPro" id="IPR003599">
    <property type="entry name" value="Ig_sub"/>
</dbReference>
<organism evidence="10 11">
    <name type="scientific">Sander lucioperca</name>
    <name type="common">Pike-perch</name>
    <name type="synonym">Perca lucioperca</name>
    <dbReference type="NCBI Taxonomy" id="283035"/>
    <lineage>
        <taxon>Eukaryota</taxon>
        <taxon>Metazoa</taxon>
        <taxon>Chordata</taxon>
        <taxon>Craniata</taxon>
        <taxon>Vertebrata</taxon>
        <taxon>Euteleostomi</taxon>
        <taxon>Actinopterygii</taxon>
        <taxon>Neopterygii</taxon>
        <taxon>Teleostei</taxon>
        <taxon>Neoteleostei</taxon>
        <taxon>Acanthomorphata</taxon>
        <taxon>Eupercaria</taxon>
        <taxon>Perciformes</taxon>
        <taxon>Percoidei</taxon>
        <taxon>Percidae</taxon>
        <taxon>Luciopercinae</taxon>
        <taxon>Sander</taxon>
    </lineage>
</organism>
<dbReference type="SMART" id="SM00255">
    <property type="entry name" value="TIR"/>
    <property type="match status" value="1"/>
</dbReference>
<dbReference type="GeneID" id="116038505"/>
<dbReference type="Gene3D" id="2.60.40.10">
    <property type="entry name" value="Immunoglobulins"/>
    <property type="match status" value="2"/>
</dbReference>
<dbReference type="Ensembl" id="ENSSLUT00000006546.1">
    <property type="protein sequence ID" value="ENSSLUP00000006385.1"/>
    <property type="gene ID" value="ENSSLUG00000002795.1"/>
</dbReference>
<dbReference type="InterPro" id="IPR036179">
    <property type="entry name" value="Ig-like_dom_sf"/>
</dbReference>
<evidence type="ECO:0000256" key="3">
    <source>
        <dbReference type="ARBA" id="ARBA00023027"/>
    </source>
</evidence>
<dbReference type="PANTHER" id="PTHR11890">
    <property type="entry name" value="INTERLEUKIN-1 RECEPTOR FAMILY MEMBER"/>
    <property type="match status" value="1"/>
</dbReference>
<dbReference type="InterPro" id="IPR035897">
    <property type="entry name" value="Toll_tir_struct_dom_sf"/>
</dbReference>
<keyword evidence="2" id="KW-0378">Hydrolase</keyword>
<dbReference type="Gene3D" id="3.40.50.10140">
    <property type="entry name" value="Toll/interleukin-1 receptor homology (TIR) domain"/>
    <property type="match status" value="1"/>
</dbReference>
<evidence type="ECO:0000313" key="11">
    <source>
        <dbReference type="Proteomes" id="UP000694568"/>
    </source>
</evidence>
<feature type="domain" description="TIR" evidence="8">
    <location>
        <begin position="292"/>
        <end position="438"/>
    </location>
</feature>
<keyword evidence="7" id="KW-1133">Transmembrane helix</keyword>
<dbReference type="GO" id="GO:0016787">
    <property type="term" value="F:hydrolase activity"/>
    <property type="evidence" value="ECO:0007669"/>
    <property type="project" value="UniProtKB-KW"/>
</dbReference>
<dbReference type="AlphaFoldDB" id="A0A8C9XBF8"/>
<dbReference type="Pfam" id="PF13927">
    <property type="entry name" value="Ig_3"/>
    <property type="match status" value="1"/>
</dbReference>
<keyword evidence="6" id="KW-0393">Immunoglobulin domain</keyword>
<keyword evidence="3" id="KW-0520">NAD</keyword>
<evidence type="ECO:0000256" key="5">
    <source>
        <dbReference type="ARBA" id="ARBA00023180"/>
    </source>
</evidence>
<evidence type="ECO:0000259" key="9">
    <source>
        <dbReference type="PROSITE" id="PS50835"/>
    </source>
</evidence>
<dbReference type="GO" id="GO:0050728">
    <property type="term" value="P:negative regulation of inflammatory response"/>
    <property type="evidence" value="ECO:0007669"/>
    <property type="project" value="Ensembl"/>
</dbReference>
<evidence type="ECO:0000259" key="8">
    <source>
        <dbReference type="PROSITE" id="PS50104"/>
    </source>
</evidence>
<dbReference type="CDD" id="cd00096">
    <property type="entry name" value="Ig"/>
    <property type="match status" value="1"/>
</dbReference>
<dbReference type="SMART" id="SM00409">
    <property type="entry name" value="IG"/>
    <property type="match status" value="2"/>
</dbReference>
<dbReference type="PROSITE" id="PS50104">
    <property type="entry name" value="TIR"/>
    <property type="match status" value="1"/>
</dbReference>
<proteinExistence type="inferred from homology"/>
<feature type="domain" description="Ig-like" evidence="9">
    <location>
        <begin position="135"/>
        <end position="234"/>
    </location>
</feature>
<reference evidence="10" key="2">
    <citation type="submission" date="2025-09" db="UniProtKB">
        <authorList>
            <consortium name="Ensembl"/>
        </authorList>
    </citation>
    <scope>IDENTIFICATION</scope>
</reference>
<reference evidence="10" key="1">
    <citation type="submission" date="2025-08" db="UniProtKB">
        <authorList>
            <consortium name="Ensembl"/>
        </authorList>
    </citation>
    <scope>IDENTIFICATION</scope>
</reference>
<feature type="domain" description="Ig-like" evidence="9">
    <location>
        <begin position="58"/>
        <end position="121"/>
    </location>
</feature>
<dbReference type="OrthoDB" id="6075577at2759"/>
<keyword evidence="7" id="KW-0812">Transmembrane</keyword>
<dbReference type="GeneTree" id="ENSGT01090000259985"/>
<evidence type="ECO:0000256" key="1">
    <source>
        <dbReference type="ARBA" id="ARBA00009752"/>
    </source>
</evidence>
<name>A0A8C9XBF8_SANLU</name>
<dbReference type="PRINTS" id="PR01537">
    <property type="entry name" value="INTRLKN1R1F"/>
</dbReference>
<dbReference type="GO" id="GO:0007165">
    <property type="term" value="P:signal transduction"/>
    <property type="evidence" value="ECO:0007669"/>
    <property type="project" value="InterPro"/>
</dbReference>
<dbReference type="GO" id="GO:0009986">
    <property type="term" value="C:cell surface"/>
    <property type="evidence" value="ECO:0007669"/>
    <property type="project" value="Ensembl"/>
</dbReference>
<accession>A0A8C9XBF8</accession>
<dbReference type="Pfam" id="PF13895">
    <property type="entry name" value="Ig_2"/>
    <property type="match status" value="1"/>
</dbReference>
<dbReference type="KEGG" id="sluc:116038505"/>
<dbReference type="InterPro" id="IPR015621">
    <property type="entry name" value="IL-1_rcpt_fam"/>
</dbReference>
<gene>
    <name evidence="10" type="primary">sigirr</name>
</gene>
<dbReference type="SMART" id="SM00408">
    <property type="entry name" value="IGc2"/>
    <property type="match status" value="2"/>
</dbReference>
<dbReference type="Pfam" id="PF01582">
    <property type="entry name" value="TIR"/>
    <property type="match status" value="1"/>
</dbReference>
<evidence type="ECO:0000256" key="7">
    <source>
        <dbReference type="SAM" id="Phobius"/>
    </source>
</evidence>
<evidence type="ECO:0000256" key="6">
    <source>
        <dbReference type="ARBA" id="ARBA00023319"/>
    </source>
</evidence>
<dbReference type="PROSITE" id="PS50835">
    <property type="entry name" value="IG_LIKE"/>
    <property type="match status" value="2"/>
</dbReference>
<evidence type="ECO:0000313" key="10">
    <source>
        <dbReference type="Ensembl" id="ENSSLUP00000006385.1"/>
    </source>
</evidence>
<evidence type="ECO:0000256" key="2">
    <source>
        <dbReference type="ARBA" id="ARBA00022801"/>
    </source>
</evidence>
<dbReference type="SUPFAM" id="SSF48726">
    <property type="entry name" value="Immunoglobulin"/>
    <property type="match status" value="2"/>
</dbReference>
<keyword evidence="5" id="KW-0325">Glycoprotein</keyword>
<dbReference type="SUPFAM" id="SSF52200">
    <property type="entry name" value="Toll/Interleukin receptor TIR domain"/>
    <property type="match status" value="1"/>
</dbReference>
<dbReference type="PANTHER" id="PTHR11890:SF19">
    <property type="entry name" value="SINGLE IG IL-1-RELATED RECEPTOR"/>
    <property type="match status" value="1"/>
</dbReference>
<feature type="transmembrane region" description="Helical" evidence="7">
    <location>
        <begin position="245"/>
        <end position="265"/>
    </location>
</feature>
<dbReference type="InterPro" id="IPR003598">
    <property type="entry name" value="Ig_sub2"/>
</dbReference>
<dbReference type="InterPro" id="IPR000157">
    <property type="entry name" value="TIR_dom"/>
</dbReference>
<comment type="similarity">
    <text evidence="1">Belongs to the interleukin-1 receptor family.</text>
</comment>
<dbReference type="InterPro" id="IPR013783">
    <property type="entry name" value="Ig-like_fold"/>
</dbReference>
<protein>
    <submittedName>
        <fullName evidence="10">Single immunoglobulin and toll-interleukin 1 receptor (TIR) domain</fullName>
    </submittedName>
</protein>
<keyword evidence="4" id="KW-1015">Disulfide bond</keyword>
<sequence length="540" mass="61332">MGQDFPCSRSVSLTTQSHAVAWQHEDQTGLRTRMRLRNAQTCVNESGFKEQVLYVGQQGPPYLLNCPLEPQSSPQPKLTWQKDCHELPTQEGKDYLEFASVSLQDQGNYTCMQQGSTASFTLRLIVKESQCSKAPEFKPNGRPDSLYRNVGSSVTLNCSALLWDPREEHCDNTLQWSKDGQPLTNHTHYMQNTSSWSPVAGQLMVNSLLVINLKEPDDFGLYSCTVRNISFDFSLLYSTGPNHTAAVIAAILLLLLLAIAAVVYCRCHLNIKLWYKNFYAECYGDNELNDGKLYDAYISYVNNDHDRKFVNFILKPHLENKNAQKLHLNDNDILPGSEPSAELLMNISRSRRLIVLLSYAYLEQDWCSNNFRQGLLHLLELCQHERPILIMLEGQSKRMRPEIKQLLSEHQHRLTILTWRHNSVTPSSVFWKELALAMPRRVVYRSESAGDPQTLLQDDKDPMLTLDSDYLDCRSDTDPAGDLGLRLPVYKALAFKAPVFPAAPITVAEPKSSEIDVSDLGLRNYGARSDFYCLVTEEDI</sequence>
<dbReference type="Proteomes" id="UP000694568">
    <property type="component" value="Unplaced"/>
</dbReference>
<keyword evidence="11" id="KW-1185">Reference proteome</keyword>
<dbReference type="InterPro" id="IPR007110">
    <property type="entry name" value="Ig-like_dom"/>
</dbReference>
<dbReference type="CTD" id="59307"/>
<evidence type="ECO:0000256" key="4">
    <source>
        <dbReference type="ARBA" id="ARBA00023157"/>
    </source>
</evidence>
<keyword evidence="7" id="KW-0472">Membrane</keyword>
<dbReference type="RefSeq" id="XP_031138844.1">
    <property type="nucleotide sequence ID" value="XM_031282984.2"/>
</dbReference>